<feature type="region of interest" description="Disordered" evidence="1">
    <location>
        <begin position="53"/>
        <end position="114"/>
    </location>
</feature>
<evidence type="ECO:0000256" key="1">
    <source>
        <dbReference type="SAM" id="MobiDB-lite"/>
    </source>
</evidence>
<comment type="caution">
    <text evidence="2">The sequence shown here is derived from an EMBL/GenBank/DDBJ whole genome shotgun (WGS) entry which is preliminary data.</text>
</comment>
<organism evidence="2 3">
    <name type="scientific">Protopolystoma xenopodis</name>
    <dbReference type="NCBI Taxonomy" id="117903"/>
    <lineage>
        <taxon>Eukaryota</taxon>
        <taxon>Metazoa</taxon>
        <taxon>Spiralia</taxon>
        <taxon>Lophotrochozoa</taxon>
        <taxon>Platyhelminthes</taxon>
        <taxon>Monogenea</taxon>
        <taxon>Polyopisthocotylea</taxon>
        <taxon>Polystomatidea</taxon>
        <taxon>Polystomatidae</taxon>
        <taxon>Protopolystoma</taxon>
    </lineage>
</organism>
<accession>A0A448WS45</accession>
<evidence type="ECO:0000313" key="3">
    <source>
        <dbReference type="Proteomes" id="UP000784294"/>
    </source>
</evidence>
<proteinExistence type="predicted"/>
<keyword evidence="3" id="KW-1185">Reference proteome</keyword>
<name>A0A448WS45_9PLAT</name>
<dbReference type="EMBL" id="CAAALY010038966">
    <property type="protein sequence ID" value="VEL18843.1"/>
    <property type="molecule type" value="Genomic_DNA"/>
</dbReference>
<dbReference type="AlphaFoldDB" id="A0A448WS45"/>
<reference evidence="2" key="1">
    <citation type="submission" date="2018-11" db="EMBL/GenBank/DDBJ databases">
        <authorList>
            <consortium name="Pathogen Informatics"/>
        </authorList>
    </citation>
    <scope>NUCLEOTIDE SEQUENCE</scope>
</reference>
<evidence type="ECO:0000313" key="2">
    <source>
        <dbReference type="EMBL" id="VEL18843.1"/>
    </source>
</evidence>
<sequence>MELVIILIYFVVDQTSRIQLQLHPKNLSRLPIGRMVKVGQFRILISQIEPRFPTSSVSHSNRTRAAETRRPGTPDTDVEEEFNFPPPEDNQPIMGLMSSSNSPSVRLADENISV</sequence>
<gene>
    <name evidence="2" type="ORF">PXEA_LOCUS12283</name>
</gene>
<dbReference type="Proteomes" id="UP000784294">
    <property type="component" value="Unassembled WGS sequence"/>
</dbReference>
<protein>
    <submittedName>
        <fullName evidence="2">Uncharacterized protein</fullName>
    </submittedName>
</protein>